<evidence type="ECO:0000256" key="3">
    <source>
        <dbReference type="ARBA" id="ARBA00022840"/>
    </source>
</evidence>
<sequence length="846" mass="92316">MSSQPDQTPTPEPDYAASIEFLSKWMPRGPWVLTAIVPDKPKKGAATFTDTFGQHDVGSGRLLAWLEEHGTKRQRNIYFTPNGCRKQTVKKKPTKADIAAMYVLHVDLDPSAPPEDVDKAAHNGGERQRILALLQDPPSGLPRPTCITDSGGGYQAFWRLKIPASLDGTDEAAAEAERYNRKLEELLGGDHTHNVDRVMRLPGTINRPDAKKRAKGRTEALAAVVEFCDELHDLGGFEKAEPVRSAGQGSKASGNGRAAPAPSGVERLDTLDHQPEGVSDLCKVVIAQGCDPDDDPGRFGGAPSMFGLRRGSDWTGDRSAAVWYVACELVRAGADDDTIRALLLDEGWGISAHVLDQKNPEACADRQIERARNEVGEVEAATDDASPLLDPGDPRPSARLYVEREAPHLFFHNGDWLDYGRGAYFEVESGIVSAGVFAFLERARRLWGLKQVPGPFKPMRSNVTEVLGALESVTIRARDLYAPPCWIAEPGPPPREIISCANGLLHLPTGRLLQATPSFFTRNALEIAYDPDALPPEGWLAFLGQLWPKDPDSIGVLQEVFGYLLVPDTSQQKVFLLVGPARSGKGTIGRVLTRLVGEANAVGSDMRTLGGNFGLQPLIGKQLAIVADMRLGKRSDPATIAENLLRISGEDLVTADRKNKTAWTGTLAVRFVIMTNELPRFSDASGALANRFVPLVMTESFLGREDHGLTARLLSELPGILNWAVEGWRRLRDRGHFVLPGSSRDAVQDLLDMASPVSAFVRDVCVLDPEARVEKGQLYAVWREWCLARGEPIAEEAVFSRDLYAATAGRVRAGKMPRPARLPAYVGIRQRDAAEARDDPDHDVLG</sequence>
<dbReference type="Pfam" id="PF19263">
    <property type="entry name" value="DUF5906"/>
    <property type="match status" value="1"/>
</dbReference>
<dbReference type="InterPro" id="IPR014818">
    <property type="entry name" value="Phage/plasmid_primase_P4_C"/>
</dbReference>
<dbReference type="InterPro" id="IPR006500">
    <property type="entry name" value="Helicase_put_C_phage/plasmid"/>
</dbReference>
<keyword evidence="7" id="KW-1185">Reference proteome</keyword>
<accession>A0A518BK37</accession>
<reference evidence="6 7" key="1">
    <citation type="submission" date="2019-02" db="EMBL/GenBank/DDBJ databases">
        <title>Deep-cultivation of Planctomycetes and their phenomic and genomic characterization uncovers novel biology.</title>
        <authorList>
            <person name="Wiegand S."/>
            <person name="Jogler M."/>
            <person name="Boedeker C."/>
            <person name="Pinto D."/>
            <person name="Vollmers J."/>
            <person name="Rivas-Marin E."/>
            <person name="Kohn T."/>
            <person name="Peeters S.H."/>
            <person name="Heuer A."/>
            <person name="Rast P."/>
            <person name="Oberbeckmann S."/>
            <person name="Bunk B."/>
            <person name="Jeske O."/>
            <person name="Meyerdierks A."/>
            <person name="Storesund J.E."/>
            <person name="Kallscheuer N."/>
            <person name="Luecker S."/>
            <person name="Lage O.M."/>
            <person name="Pohl T."/>
            <person name="Merkel B.J."/>
            <person name="Hornburger P."/>
            <person name="Mueller R.-W."/>
            <person name="Bruemmer F."/>
            <person name="Labrenz M."/>
            <person name="Spormann A.M."/>
            <person name="Op den Camp H."/>
            <person name="Overmann J."/>
            <person name="Amann R."/>
            <person name="Jetten M.S.M."/>
            <person name="Mascher T."/>
            <person name="Medema M.H."/>
            <person name="Devos D.P."/>
            <person name="Kaster A.-K."/>
            <person name="Ovreas L."/>
            <person name="Rohde M."/>
            <person name="Galperin M.Y."/>
            <person name="Jogler C."/>
        </authorList>
    </citation>
    <scope>NUCLEOTIDE SEQUENCE [LARGE SCALE GENOMIC DNA]</scope>
    <source>
        <strain evidence="6 7">Pla133</strain>
    </source>
</reference>
<dbReference type="Pfam" id="PF08706">
    <property type="entry name" value="D5_N"/>
    <property type="match status" value="1"/>
</dbReference>
<organism evidence="6 7">
    <name type="scientific">Engelhardtia mirabilis</name>
    <dbReference type="NCBI Taxonomy" id="2528011"/>
    <lineage>
        <taxon>Bacteria</taxon>
        <taxon>Pseudomonadati</taxon>
        <taxon>Planctomycetota</taxon>
        <taxon>Planctomycetia</taxon>
        <taxon>Planctomycetia incertae sedis</taxon>
        <taxon>Engelhardtia</taxon>
    </lineage>
</organism>
<dbReference type="GO" id="GO:0005524">
    <property type="term" value="F:ATP binding"/>
    <property type="evidence" value="ECO:0007669"/>
    <property type="project" value="UniProtKB-KW"/>
</dbReference>
<dbReference type="InterPro" id="IPR014015">
    <property type="entry name" value="Helicase_SF3_DNA-vir"/>
</dbReference>
<proteinExistence type="predicted"/>
<dbReference type="PROSITE" id="PS51206">
    <property type="entry name" value="SF3_HELICASE_1"/>
    <property type="match status" value="1"/>
</dbReference>
<feature type="region of interest" description="Disordered" evidence="4">
    <location>
        <begin position="242"/>
        <end position="269"/>
    </location>
</feature>
<feature type="domain" description="SF3 helicase" evidence="5">
    <location>
        <begin position="552"/>
        <end position="710"/>
    </location>
</feature>
<keyword evidence="1" id="KW-0547">Nucleotide-binding</keyword>
<keyword evidence="2" id="KW-0378">Hydrolase</keyword>
<dbReference type="InterPro" id="IPR051620">
    <property type="entry name" value="ORF904-like_C"/>
</dbReference>
<keyword evidence="3" id="KW-0067">ATP-binding</keyword>
<evidence type="ECO:0000256" key="4">
    <source>
        <dbReference type="SAM" id="MobiDB-lite"/>
    </source>
</evidence>
<dbReference type="SUPFAM" id="SSF52540">
    <property type="entry name" value="P-loop containing nucleoside triphosphate hydrolases"/>
    <property type="match status" value="1"/>
</dbReference>
<dbReference type="NCBIfam" id="TIGR01613">
    <property type="entry name" value="primase_Cterm"/>
    <property type="match status" value="1"/>
</dbReference>
<evidence type="ECO:0000256" key="2">
    <source>
        <dbReference type="ARBA" id="ARBA00022801"/>
    </source>
</evidence>
<evidence type="ECO:0000256" key="1">
    <source>
        <dbReference type="ARBA" id="ARBA00022741"/>
    </source>
</evidence>
<dbReference type="PANTHER" id="PTHR35372:SF2">
    <property type="entry name" value="SF3 HELICASE DOMAIN-CONTAINING PROTEIN"/>
    <property type="match status" value="1"/>
</dbReference>
<dbReference type="InterPro" id="IPR045455">
    <property type="entry name" value="NrS-1_pol-like_helicase"/>
</dbReference>
<dbReference type="PANTHER" id="PTHR35372">
    <property type="entry name" value="ATP BINDING PROTEIN-RELATED"/>
    <property type="match status" value="1"/>
</dbReference>
<dbReference type="Gene3D" id="3.40.50.300">
    <property type="entry name" value="P-loop containing nucleotide triphosphate hydrolases"/>
    <property type="match status" value="1"/>
</dbReference>
<dbReference type="KEGG" id="pbap:Pla133_24090"/>
<name>A0A518BK37_9BACT</name>
<evidence type="ECO:0000313" key="7">
    <source>
        <dbReference type="Proteomes" id="UP000316921"/>
    </source>
</evidence>
<dbReference type="Proteomes" id="UP000316921">
    <property type="component" value="Chromosome"/>
</dbReference>
<dbReference type="AlphaFoldDB" id="A0A518BK37"/>
<dbReference type="RefSeq" id="WP_145065385.1">
    <property type="nucleotide sequence ID" value="NZ_CP036287.1"/>
</dbReference>
<gene>
    <name evidence="6" type="ORF">Pla133_24090</name>
</gene>
<protein>
    <recommendedName>
        <fullName evidence="5">SF3 helicase domain-containing protein</fullName>
    </recommendedName>
</protein>
<evidence type="ECO:0000259" key="5">
    <source>
        <dbReference type="PROSITE" id="PS51206"/>
    </source>
</evidence>
<dbReference type="EMBL" id="CP036287">
    <property type="protein sequence ID" value="QDU67328.1"/>
    <property type="molecule type" value="Genomic_DNA"/>
</dbReference>
<evidence type="ECO:0000313" key="6">
    <source>
        <dbReference type="EMBL" id="QDU67328.1"/>
    </source>
</evidence>
<dbReference type="Gene3D" id="3.30.70.1790">
    <property type="entry name" value="RepB DNA-primase, N-terminal domain"/>
    <property type="match status" value="1"/>
</dbReference>
<feature type="region of interest" description="Disordered" evidence="4">
    <location>
        <begin position="375"/>
        <end position="394"/>
    </location>
</feature>
<dbReference type="GO" id="GO:0016787">
    <property type="term" value="F:hydrolase activity"/>
    <property type="evidence" value="ECO:0007669"/>
    <property type="project" value="UniProtKB-KW"/>
</dbReference>
<dbReference type="InterPro" id="IPR027417">
    <property type="entry name" value="P-loop_NTPase"/>
</dbReference>